<dbReference type="Pfam" id="PF15891">
    <property type="entry name" value="Nuc_deoxyri_tr2"/>
    <property type="match status" value="1"/>
</dbReference>
<name>A0A8H9IHT3_9BURK</name>
<comment type="caution">
    <text evidence="1">The sequence shown here is derived from an EMBL/GenBank/DDBJ whole genome shotgun (WGS) entry which is preliminary data.</text>
</comment>
<evidence type="ECO:0008006" key="3">
    <source>
        <dbReference type="Google" id="ProtNLM"/>
    </source>
</evidence>
<keyword evidence="2" id="KW-1185">Reference proteome</keyword>
<sequence>MSIPQPRRKIYLAGGFRSHWQAETALQLATSYELLDPSTHGIQNPAEYTRWDLDAIRQADIVLANMEASNPGGYALALEVGFAKALGKRIFMVDQIEDPSVKRYFEMVRQCSDLVFPTLSEALGYLVSLEKDLP</sequence>
<dbReference type="SUPFAM" id="SSF52309">
    <property type="entry name" value="N-(deoxy)ribosyltransferase-like"/>
    <property type="match status" value="1"/>
</dbReference>
<reference evidence="2" key="1">
    <citation type="journal article" date="2019" name="Int. J. Syst. Evol. Microbiol.">
        <title>The Global Catalogue of Microorganisms (GCM) 10K type strain sequencing project: providing services to taxonomists for standard genome sequencing and annotation.</title>
        <authorList>
            <consortium name="The Broad Institute Genomics Platform"/>
            <consortium name="The Broad Institute Genome Sequencing Center for Infectious Disease"/>
            <person name="Wu L."/>
            <person name="Ma J."/>
        </authorList>
    </citation>
    <scope>NUCLEOTIDE SEQUENCE [LARGE SCALE GENOMIC DNA]</scope>
    <source>
        <strain evidence="2">KCTC 42083</strain>
    </source>
</reference>
<dbReference type="Proteomes" id="UP000608923">
    <property type="component" value="Unassembled WGS sequence"/>
</dbReference>
<dbReference type="AlphaFoldDB" id="A0A8H9IHT3"/>
<proteinExistence type="predicted"/>
<evidence type="ECO:0000313" key="2">
    <source>
        <dbReference type="Proteomes" id="UP000608923"/>
    </source>
</evidence>
<accession>A0A8H9IHT3</accession>
<protein>
    <recommendedName>
        <fullName evidence="3">Nucleoside 2-deoxyribosyltransferase</fullName>
    </recommendedName>
</protein>
<evidence type="ECO:0000313" key="1">
    <source>
        <dbReference type="EMBL" id="GHC42504.1"/>
    </source>
</evidence>
<dbReference type="Gene3D" id="3.40.50.450">
    <property type="match status" value="1"/>
</dbReference>
<gene>
    <name evidence="1" type="ORF">GCM10010096_11650</name>
</gene>
<dbReference type="InterPro" id="IPR039470">
    <property type="entry name" value="Nuc_deoxyri_tr2"/>
</dbReference>
<dbReference type="EMBL" id="BMZN01000002">
    <property type="protein sequence ID" value="GHC42504.1"/>
    <property type="molecule type" value="Genomic_DNA"/>
</dbReference>
<organism evidence="1 2">
    <name type="scientific">Alcaligenes pakistanensis</name>
    <dbReference type="NCBI Taxonomy" id="1482717"/>
    <lineage>
        <taxon>Bacteria</taxon>
        <taxon>Pseudomonadati</taxon>
        <taxon>Pseudomonadota</taxon>
        <taxon>Betaproteobacteria</taxon>
        <taxon>Burkholderiales</taxon>
        <taxon>Alcaligenaceae</taxon>
        <taxon>Alcaligenes</taxon>
    </lineage>
</organism>
<dbReference type="RefSeq" id="WP_268248092.1">
    <property type="nucleotide sequence ID" value="NZ_BMZN01000002.1"/>
</dbReference>